<dbReference type="Pfam" id="PF03413">
    <property type="entry name" value="PepSY"/>
    <property type="match status" value="1"/>
</dbReference>
<dbReference type="RefSeq" id="WP_254757165.1">
    <property type="nucleotide sequence ID" value="NZ_JANCLT010000001.1"/>
</dbReference>
<dbReference type="Proteomes" id="UP001156102">
    <property type="component" value="Unassembled WGS sequence"/>
</dbReference>
<feature type="domain" description="PepSY" evidence="1">
    <location>
        <begin position="30"/>
        <end position="100"/>
    </location>
</feature>
<evidence type="ECO:0000313" key="2">
    <source>
        <dbReference type="EMBL" id="MCP8967491.1"/>
    </source>
</evidence>
<dbReference type="EMBL" id="JANCLT010000001">
    <property type="protein sequence ID" value="MCP8967491.1"/>
    <property type="molecule type" value="Genomic_DNA"/>
</dbReference>
<dbReference type="AlphaFoldDB" id="A0AA41X218"/>
<protein>
    <submittedName>
        <fullName evidence="2">PepSY domain-containing protein</fullName>
    </submittedName>
</protein>
<accession>A0AA41X218</accession>
<evidence type="ECO:0000259" key="1">
    <source>
        <dbReference type="Pfam" id="PF03413"/>
    </source>
</evidence>
<comment type="caution">
    <text evidence="2">The sequence shown here is derived from an EMBL/GenBank/DDBJ whole genome shotgun (WGS) entry which is preliminary data.</text>
</comment>
<reference evidence="2" key="1">
    <citation type="submission" date="2022-07" db="EMBL/GenBank/DDBJ databases">
        <authorList>
            <person name="Li W.-J."/>
            <person name="Deng Q.-Q."/>
        </authorList>
    </citation>
    <scope>NUCLEOTIDE SEQUENCE</scope>
    <source>
        <strain evidence="2">SYSU M60031</strain>
    </source>
</reference>
<name>A0AA41X218_9BACI</name>
<sequence length="103" mass="11486">MNWKSVLLGVGAGFAAGYFAATKLQEHRHLSSERALKLAKEAFMEKGEVTGSWVHMVPESYEKFDLTYEVYRGGITVVIDGEQERFEFLTDAKTGSILEVIPA</sequence>
<organism evidence="2 3">
    <name type="scientific">Ectobacillus ponti</name>
    <dbReference type="NCBI Taxonomy" id="2961894"/>
    <lineage>
        <taxon>Bacteria</taxon>
        <taxon>Bacillati</taxon>
        <taxon>Bacillota</taxon>
        <taxon>Bacilli</taxon>
        <taxon>Bacillales</taxon>
        <taxon>Bacillaceae</taxon>
        <taxon>Ectobacillus</taxon>
    </lineage>
</organism>
<gene>
    <name evidence="2" type="ORF">NK662_02910</name>
</gene>
<dbReference type="InterPro" id="IPR025711">
    <property type="entry name" value="PepSY"/>
</dbReference>
<proteinExistence type="predicted"/>
<keyword evidence="3" id="KW-1185">Reference proteome</keyword>
<evidence type="ECO:0000313" key="3">
    <source>
        <dbReference type="Proteomes" id="UP001156102"/>
    </source>
</evidence>